<evidence type="ECO:0000256" key="3">
    <source>
        <dbReference type="SAM" id="Coils"/>
    </source>
</evidence>
<dbReference type="InterPro" id="IPR009073">
    <property type="entry name" value="HscB_oligo_C"/>
</dbReference>
<dbReference type="InterPro" id="IPR036869">
    <property type="entry name" value="J_dom_sf"/>
</dbReference>
<protein>
    <recommendedName>
        <fullName evidence="4">J domain-containing protein</fullName>
    </recommendedName>
</protein>
<dbReference type="NCBIfam" id="TIGR00714">
    <property type="entry name" value="hscB"/>
    <property type="match status" value="1"/>
</dbReference>
<dbReference type="KEGG" id="acep:105623082"/>
<dbReference type="InterPro" id="IPR004640">
    <property type="entry name" value="HscB"/>
</dbReference>
<dbReference type="InterPro" id="IPR001623">
    <property type="entry name" value="DnaJ_domain"/>
</dbReference>
<dbReference type="PANTHER" id="PTHR14021:SF15">
    <property type="entry name" value="IRON-SULFUR CLUSTER CO-CHAPERONE PROTEIN HSCB"/>
    <property type="match status" value="1"/>
</dbReference>
<dbReference type="OMA" id="LMFIERF"/>
<gene>
    <name evidence="5" type="primary">105623082</name>
</gene>
<keyword evidence="3" id="KW-0175">Coiled coil</keyword>
<proteinExistence type="inferred from homology"/>
<evidence type="ECO:0000259" key="4">
    <source>
        <dbReference type="PROSITE" id="PS50076"/>
    </source>
</evidence>
<dbReference type="EnsemblMetazoa" id="XM_012204482.1">
    <property type="protein sequence ID" value="XP_012059872.1"/>
    <property type="gene ID" value="LOC105623082"/>
</dbReference>
<keyword evidence="6" id="KW-1185">Reference proteome</keyword>
<dbReference type="Pfam" id="PF00226">
    <property type="entry name" value="DnaJ"/>
    <property type="match status" value="1"/>
</dbReference>
<dbReference type="CDD" id="cd06257">
    <property type="entry name" value="DnaJ"/>
    <property type="match status" value="1"/>
</dbReference>
<dbReference type="GO" id="GO:0001671">
    <property type="term" value="F:ATPase activator activity"/>
    <property type="evidence" value="ECO:0007669"/>
    <property type="project" value="InterPro"/>
</dbReference>
<feature type="coiled-coil region" evidence="3">
    <location>
        <begin position="169"/>
        <end position="196"/>
    </location>
</feature>
<keyword evidence="2" id="KW-0143">Chaperone</keyword>
<dbReference type="InParanoid" id="A0A158NQR4"/>
<dbReference type="GO" id="GO:0044571">
    <property type="term" value="P:[2Fe-2S] cluster assembly"/>
    <property type="evidence" value="ECO:0007669"/>
    <property type="project" value="InterPro"/>
</dbReference>
<accession>A0A158NQR4</accession>
<sequence>MFLARVIRKSVVAVSPVKQKCKLYSHHAPSRTTIHSTIPLRSLRFCSDSPLKCWNCDYVYKSELFCSKCKVLQELPQNLNYFDIIGIKRDYNIVNEEIHKKYRELQKMLHPDKFGNKSEKERQISEKLSSLINKAYSTLMHPLKRGLYMLELKGISIPEGTTSLNPEFLIEIMERNEEIENAIEDKNKVLKLAKESKELLNKMSKQVAEAFSKEDIEIATKILIKMKYYDTIDNRLKKLKHDLGIIE</sequence>
<dbReference type="GO" id="GO:0005739">
    <property type="term" value="C:mitochondrion"/>
    <property type="evidence" value="ECO:0007669"/>
    <property type="project" value="TreeGrafter"/>
</dbReference>
<dbReference type="Proteomes" id="UP000005205">
    <property type="component" value="Unassembled WGS sequence"/>
</dbReference>
<dbReference type="PANTHER" id="PTHR14021">
    <property type="entry name" value="IRON-SULFUR CLUSTER CO-CHAPERONE PROTEIN HSCB"/>
    <property type="match status" value="1"/>
</dbReference>
<organism evidence="5 6">
    <name type="scientific">Atta cephalotes</name>
    <name type="common">Leafcutter ant</name>
    <dbReference type="NCBI Taxonomy" id="12957"/>
    <lineage>
        <taxon>Eukaryota</taxon>
        <taxon>Metazoa</taxon>
        <taxon>Ecdysozoa</taxon>
        <taxon>Arthropoda</taxon>
        <taxon>Hexapoda</taxon>
        <taxon>Insecta</taxon>
        <taxon>Pterygota</taxon>
        <taxon>Neoptera</taxon>
        <taxon>Endopterygota</taxon>
        <taxon>Hymenoptera</taxon>
        <taxon>Apocrita</taxon>
        <taxon>Aculeata</taxon>
        <taxon>Formicoidea</taxon>
        <taxon>Formicidae</taxon>
        <taxon>Myrmicinae</taxon>
        <taxon>Atta</taxon>
    </lineage>
</organism>
<evidence type="ECO:0000313" key="5">
    <source>
        <dbReference type="EnsemblMetazoa" id="XP_012059872.1"/>
    </source>
</evidence>
<evidence type="ECO:0000256" key="1">
    <source>
        <dbReference type="ARBA" id="ARBA00010476"/>
    </source>
</evidence>
<dbReference type="GO" id="GO:0051087">
    <property type="term" value="F:protein-folding chaperone binding"/>
    <property type="evidence" value="ECO:0007669"/>
    <property type="project" value="InterPro"/>
</dbReference>
<dbReference type="InterPro" id="IPR036386">
    <property type="entry name" value="HscB_C_sf"/>
</dbReference>
<dbReference type="AlphaFoldDB" id="A0A158NQR4"/>
<evidence type="ECO:0000256" key="2">
    <source>
        <dbReference type="ARBA" id="ARBA00023186"/>
    </source>
</evidence>
<dbReference type="eggNOG" id="KOG3192">
    <property type="taxonomic scope" value="Eukaryota"/>
</dbReference>
<dbReference type="SUPFAM" id="SSF47144">
    <property type="entry name" value="HSC20 (HSCB), C-terminal oligomerisation domain"/>
    <property type="match status" value="1"/>
</dbReference>
<dbReference type="Gene3D" id="1.20.1280.20">
    <property type="entry name" value="HscB, C-terminal domain"/>
    <property type="match status" value="1"/>
</dbReference>
<dbReference type="EMBL" id="ADTU01023474">
    <property type="status" value="NOT_ANNOTATED_CDS"/>
    <property type="molecule type" value="Genomic_DNA"/>
</dbReference>
<dbReference type="SMART" id="SM00271">
    <property type="entry name" value="DnaJ"/>
    <property type="match status" value="1"/>
</dbReference>
<dbReference type="HAMAP" id="MF_00682">
    <property type="entry name" value="HscB"/>
    <property type="match status" value="1"/>
</dbReference>
<dbReference type="GO" id="GO:0051259">
    <property type="term" value="P:protein complex oligomerization"/>
    <property type="evidence" value="ECO:0007669"/>
    <property type="project" value="InterPro"/>
</dbReference>
<dbReference type="STRING" id="12957.A0A158NQR4"/>
<dbReference type="Pfam" id="PF07743">
    <property type="entry name" value="HSCB_C"/>
    <property type="match status" value="1"/>
</dbReference>
<feature type="domain" description="J" evidence="4">
    <location>
        <begin position="80"/>
        <end position="152"/>
    </location>
</feature>
<dbReference type="Gene3D" id="1.10.287.110">
    <property type="entry name" value="DnaJ domain"/>
    <property type="match status" value="1"/>
</dbReference>
<dbReference type="PROSITE" id="PS50076">
    <property type="entry name" value="DNAJ_2"/>
    <property type="match status" value="1"/>
</dbReference>
<dbReference type="SUPFAM" id="SSF46565">
    <property type="entry name" value="Chaperone J-domain"/>
    <property type="match status" value="1"/>
</dbReference>
<reference evidence="6" key="1">
    <citation type="journal article" date="2011" name="PLoS Genet.">
        <title>The genome sequence of the leaf-cutter ant Atta cephalotes reveals insights into its obligate symbiotic lifestyle.</title>
        <authorList>
            <person name="Suen G."/>
            <person name="Teiling C."/>
            <person name="Li L."/>
            <person name="Holt C."/>
            <person name="Abouheif E."/>
            <person name="Bornberg-Bauer E."/>
            <person name="Bouffard P."/>
            <person name="Caldera E.J."/>
            <person name="Cash E."/>
            <person name="Cavanaugh A."/>
            <person name="Denas O."/>
            <person name="Elhaik E."/>
            <person name="Fave M.J."/>
            <person name="Gadau J."/>
            <person name="Gibson J.D."/>
            <person name="Graur D."/>
            <person name="Grubbs K.J."/>
            <person name="Hagen D.E."/>
            <person name="Harkins T.T."/>
            <person name="Helmkampf M."/>
            <person name="Hu H."/>
            <person name="Johnson B.R."/>
            <person name="Kim J."/>
            <person name="Marsh S.E."/>
            <person name="Moeller J.A."/>
            <person name="Munoz-Torres M.C."/>
            <person name="Murphy M.C."/>
            <person name="Naughton M.C."/>
            <person name="Nigam S."/>
            <person name="Overson R."/>
            <person name="Rajakumar R."/>
            <person name="Reese J.T."/>
            <person name="Scott J.J."/>
            <person name="Smith C.R."/>
            <person name="Tao S."/>
            <person name="Tsutsui N.D."/>
            <person name="Viljakainen L."/>
            <person name="Wissler L."/>
            <person name="Yandell M.D."/>
            <person name="Zimmer F."/>
            <person name="Taylor J."/>
            <person name="Slater S.C."/>
            <person name="Clifton S.W."/>
            <person name="Warren W.C."/>
            <person name="Elsik C.G."/>
            <person name="Smith C.D."/>
            <person name="Weinstock G.M."/>
            <person name="Gerardo N.M."/>
            <person name="Currie C.R."/>
        </authorList>
    </citation>
    <scope>NUCLEOTIDE SEQUENCE [LARGE SCALE GENOMIC DNA]</scope>
</reference>
<name>A0A158NQR4_ATTCE</name>
<evidence type="ECO:0000313" key="6">
    <source>
        <dbReference type="Proteomes" id="UP000005205"/>
    </source>
</evidence>
<comment type="similarity">
    <text evidence="1">Belongs to the HscB family.</text>
</comment>
<reference evidence="5" key="2">
    <citation type="submission" date="2016-04" db="UniProtKB">
        <authorList>
            <consortium name="EnsemblMetazoa"/>
        </authorList>
    </citation>
    <scope>IDENTIFICATION</scope>
</reference>
<dbReference type="FunCoup" id="A0A158NQR4">
    <property type="interactions" value="427"/>
</dbReference>
<dbReference type="OrthoDB" id="448954at2759"/>